<dbReference type="Gene3D" id="3.40.50.1820">
    <property type="entry name" value="alpha/beta hydrolase"/>
    <property type="match status" value="1"/>
</dbReference>
<evidence type="ECO:0000256" key="1">
    <source>
        <dbReference type="ARBA" id="ARBA00001070"/>
    </source>
</evidence>
<dbReference type="GO" id="GO:0006508">
    <property type="term" value="P:proteolysis"/>
    <property type="evidence" value="ECO:0007669"/>
    <property type="project" value="InterPro"/>
</dbReference>
<evidence type="ECO:0000256" key="2">
    <source>
        <dbReference type="ARBA" id="ARBA00011897"/>
    </source>
</evidence>
<organism evidence="5">
    <name type="scientific">hydrothermal vent metagenome</name>
    <dbReference type="NCBI Taxonomy" id="652676"/>
    <lineage>
        <taxon>unclassified sequences</taxon>
        <taxon>metagenomes</taxon>
        <taxon>ecological metagenomes</taxon>
    </lineage>
</organism>
<name>A0A3B0U3C4_9ZZZZ</name>
<dbReference type="GO" id="GO:0004252">
    <property type="term" value="F:serine-type endopeptidase activity"/>
    <property type="evidence" value="ECO:0007669"/>
    <property type="project" value="UniProtKB-EC"/>
</dbReference>
<dbReference type="Pfam" id="PF00326">
    <property type="entry name" value="Peptidase_S9"/>
    <property type="match status" value="1"/>
</dbReference>
<dbReference type="GO" id="GO:0070012">
    <property type="term" value="F:oligopeptidase activity"/>
    <property type="evidence" value="ECO:0007669"/>
    <property type="project" value="TreeGrafter"/>
</dbReference>
<dbReference type="GO" id="GO:0005829">
    <property type="term" value="C:cytosol"/>
    <property type="evidence" value="ECO:0007669"/>
    <property type="project" value="TreeGrafter"/>
</dbReference>
<dbReference type="EMBL" id="UOER01000428">
    <property type="protein sequence ID" value="VAW25501.1"/>
    <property type="molecule type" value="Genomic_DNA"/>
</dbReference>
<dbReference type="InterPro" id="IPR002471">
    <property type="entry name" value="Pept_S9_AS"/>
</dbReference>
<accession>A0A3B0U3C4</accession>
<dbReference type="PRINTS" id="PR00862">
    <property type="entry name" value="PROLIGOPTASE"/>
</dbReference>
<sequence length="182" mass="20283">LNKKNSILDFKKAAEYLINEGYTKPKKIAAIGSSHGGLIVAAAVINKPQLFGAAVIDVGVLDMLRFEKSEVGSTYTNISEFGSIKNEAEFKNLLSYSPYQNVDYSVNYPSILIMTGSDDTRVPPYHSFKFAAKLQQNPSQKAPILLWSQDKTGHYGANEFNAKIKEFATVYNFLFQELKNNN</sequence>
<dbReference type="EC" id="3.4.21.26" evidence="2"/>
<proteinExistence type="predicted"/>
<dbReference type="SUPFAM" id="SSF53474">
    <property type="entry name" value="alpha/beta-Hydrolases"/>
    <property type="match status" value="1"/>
</dbReference>
<comment type="catalytic activity">
    <reaction evidence="1">
        <text>Hydrolysis of Pro-|-Xaa &gt;&gt; Ala-|-Xaa in oligopeptides.</text>
        <dbReference type="EC" id="3.4.21.26"/>
    </reaction>
</comment>
<keyword evidence="3 5" id="KW-0378">Hydrolase</keyword>
<dbReference type="InterPro" id="IPR002470">
    <property type="entry name" value="Peptidase_S9A"/>
</dbReference>
<dbReference type="PROSITE" id="PS00708">
    <property type="entry name" value="PRO_ENDOPEP_SER"/>
    <property type="match status" value="1"/>
</dbReference>
<feature type="non-terminal residue" evidence="5">
    <location>
        <position position="1"/>
    </location>
</feature>
<dbReference type="InterPro" id="IPR029058">
    <property type="entry name" value="AB_hydrolase_fold"/>
</dbReference>
<dbReference type="PANTHER" id="PTHR42881:SF2">
    <property type="entry name" value="PROLYL ENDOPEPTIDASE"/>
    <property type="match status" value="1"/>
</dbReference>
<evidence type="ECO:0000313" key="5">
    <source>
        <dbReference type="EMBL" id="VAW25501.1"/>
    </source>
</evidence>
<dbReference type="PANTHER" id="PTHR42881">
    <property type="entry name" value="PROLYL ENDOPEPTIDASE"/>
    <property type="match status" value="1"/>
</dbReference>
<dbReference type="InterPro" id="IPR001375">
    <property type="entry name" value="Peptidase_S9_cat"/>
</dbReference>
<protein>
    <recommendedName>
        <fullName evidence="2">prolyl oligopeptidase</fullName>
        <ecNumber evidence="2">3.4.21.26</ecNumber>
    </recommendedName>
</protein>
<dbReference type="InterPro" id="IPR051167">
    <property type="entry name" value="Prolyl_oligopep/macrocyclase"/>
</dbReference>
<evidence type="ECO:0000259" key="4">
    <source>
        <dbReference type="Pfam" id="PF00326"/>
    </source>
</evidence>
<feature type="domain" description="Peptidase S9 prolyl oligopeptidase catalytic" evidence="4">
    <location>
        <begin position="2"/>
        <end position="180"/>
    </location>
</feature>
<dbReference type="AlphaFoldDB" id="A0A3B0U3C4"/>
<reference evidence="5" key="1">
    <citation type="submission" date="2018-06" db="EMBL/GenBank/DDBJ databases">
        <authorList>
            <person name="Zhirakovskaya E."/>
        </authorList>
    </citation>
    <scope>NUCLEOTIDE SEQUENCE</scope>
</reference>
<evidence type="ECO:0000256" key="3">
    <source>
        <dbReference type="ARBA" id="ARBA00022801"/>
    </source>
</evidence>
<gene>
    <name evidence="5" type="ORF">MNBD_BACTEROID04-892</name>
</gene>